<dbReference type="GeneID" id="98162688"/>
<sequence length="146" mass="16593">MGAWVTDECAIKMTSGKSQEIDLSFDLGATGIGKLGVGAGAFDKLKREGWWTYPKNEKSEGYVVSFAGVEYSLRSLHKFRSTPLKVYNETISLPPPKHDEPESAEREQRKALAMKYLQIQQIENEEERHAELEKLLQELKNFRSEA</sequence>
<protein>
    <submittedName>
        <fullName evidence="1">Uncharacterized protein</fullName>
    </submittedName>
</protein>
<comment type="caution">
    <text evidence="1">The sequence shown here is derived from an EMBL/GenBank/DDBJ whole genome shotgun (WGS) entry which is preliminary data.</text>
</comment>
<organism evidence="1 2">
    <name type="scientific">Aspergillus pseudodeflectus</name>
    <dbReference type="NCBI Taxonomy" id="176178"/>
    <lineage>
        <taxon>Eukaryota</taxon>
        <taxon>Fungi</taxon>
        <taxon>Dikarya</taxon>
        <taxon>Ascomycota</taxon>
        <taxon>Pezizomycotina</taxon>
        <taxon>Eurotiomycetes</taxon>
        <taxon>Eurotiomycetidae</taxon>
        <taxon>Eurotiales</taxon>
        <taxon>Aspergillaceae</taxon>
        <taxon>Aspergillus</taxon>
        <taxon>Aspergillus subgen. Nidulantes</taxon>
    </lineage>
</organism>
<name>A0ABR4J7W5_9EURO</name>
<gene>
    <name evidence="1" type="ORF">BJX68DRAFT_273698</name>
</gene>
<accession>A0ABR4J7W5</accession>
<dbReference type="Proteomes" id="UP001610444">
    <property type="component" value="Unassembled WGS sequence"/>
</dbReference>
<reference evidence="1 2" key="1">
    <citation type="submission" date="2024-07" db="EMBL/GenBank/DDBJ databases">
        <title>Section-level genome sequencing and comparative genomics of Aspergillus sections Usti and Cavernicolus.</title>
        <authorList>
            <consortium name="Lawrence Berkeley National Laboratory"/>
            <person name="Nybo J.L."/>
            <person name="Vesth T.C."/>
            <person name="Theobald S."/>
            <person name="Frisvad J.C."/>
            <person name="Larsen T.O."/>
            <person name="Kjaerboelling I."/>
            <person name="Rothschild-Mancinelli K."/>
            <person name="Lyhne E.K."/>
            <person name="Kogle M.E."/>
            <person name="Barry K."/>
            <person name="Clum A."/>
            <person name="Na H."/>
            <person name="Ledsgaard L."/>
            <person name="Lin J."/>
            <person name="Lipzen A."/>
            <person name="Kuo A."/>
            <person name="Riley R."/>
            <person name="Mondo S."/>
            <person name="LaButti K."/>
            <person name="Haridas S."/>
            <person name="Pangalinan J."/>
            <person name="Salamov A.A."/>
            <person name="Simmons B.A."/>
            <person name="Magnuson J.K."/>
            <person name="Chen J."/>
            <person name="Drula E."/>
            <person name="Henrissat B."/>
            <person name="Wiebenga A."/>
            <person name="Lubbers R.J."/>
            <person name="Gomes A.C."/>
            <person name="Macurrencykelacurrency M.R."/>
            <person name="Stajich J."/>
            <person name="Grigoriev I.V."/>
            <person name="Mortensen U.H."/>
            <person name="De vries R.P."/>
            <person name="Baker S.E."/>
            <person name="Andersen M.R."/>
        </authorList>
    </citation>
    <scope>NUCLEOTIDE SEQUENCE [LARGE SCALE GENOMIC DNA]</scope>
    <source>
        <strain evidence="1 2">CBS 756.74</strain>
    </source>
</reference>
<keyword evidence="2" id="KW-1185">Reference proteome</keyword>
<dbReference type="EMBL" id="JBFXLR010000140">
    <property type="protein sequence ID" value="KAL2835847.1"/>
    <property type="molecule type" value="Genomic_DNA"/>
</dbReference>
<proteinExistence type="predicted"/>
<dbReference type="RefSeq" id="XP_070891868.1">
    <property type="nucleotide sequence ID" value="XM_071047524.1"/>
</dbReference>
<evidence type="ECO:0000313" key="1">
    <source>
        <dbReference type="EMBL" id="KAL2835847.1"/>
    </source>
</evidence>
<evidence type="ECO:0000313" key="2">
    <source>
        <dbReference type="Proteomes" id="UP001610444"/>
    </source>
</evidence>